<accession>A0A5N5WZ89</accession>
<dbReference type="FunFam" id="3.40.50.150:FF:000231">
    <property type="entry name" value="mRNA cap guanine-N7 methyltransferase"/>
    <property type="match status" value="1"/>
</dbReference>
<dbReference type="GO" id="GO:0005634">
    <property type="term" value="C:nucleus"/>
    <property type="evidence" value="ECO:0007669"/>
    <property type="project" value="UniProtKB-SubCell"/>
</dbReference>
<keyword evidence="14" id="KW-0413">Isomerase</keyword>
<feature type="compositionally biased region" description="Acidic residues" evidence="21">
    <location>
        <begin position="1050"/>
        <end position="1060"/>
    </location>
</feature>
<feature type="compositionally biased region" description="Basic and acidic residues" evidence="21">
    <location>
        <begin position="1384"/>
        <end position="1400"/>
    </location>
</feature>
<dbReference type="GO" id="GO:0004482">
    <property type="term" value="F:mRNA 5'-cap (guanine-N7-)-methyltransferase activity"/>
    <property type="evidence" value="ECO:0007669"/>
    <property type="project" value="UniProtKB-EC"/>
</dbReference>
<feature type="compositionally biased region" description="Acidic residues" evidence="21">
    <location>
        <begin position="1127"/>
        <end position="1145"/>
    </location>
</feature>
<feature type="region of interest" description="Disordered" evidence="21">
    <location>
        <begin position="934"/>
        <end position="978"/>
    </location>
</feature>
<evidence type="ECO:0000256" key="20">
    <source>
        <dbReference type="PROSITE-ProRule" id="PRU00452"/>
    </source>
</evidence>
<feature type="compositionally biased region" description="Acidic residues" evidence="21">
    <location>
        <begin position="1365"/>
        <end position="1383"/>
    </location>
</feature>
<keyword evidence="10 20" id="KW-0863">Zinc-finger</keyword>
<feature type="compositionally biased region" description="Polar residues" evidence="21">
    <location>
        <begin position="440"/>
        <end position="454"/>
    </location>
</feature>
<keyword evidence="6" id="KW-0507">mRNA processing</keyword>
<dbReference type="SUPFAM" id="SSF57850">
    <property type="entry name" value="RING/U-box"/>
    <property type="match status" value="1"/>
</dbReference>
<comment type="subcellular location">
    <subcellularLocation>
        <location evidence="2">Nucleus</location>
    </subcellularLocation>
</comment>
<evidence type="ECO:0000256" key="8">
    <source>
        <dbReference type="ARBA" id="ARBA00022691"/>
    </source>
</evidence>
<evidence type="ECO:0000256" key="14">
    <source>
        <dbReference type="ARBA" id="ARBA00023110"/>
    </source>
</evidence>
<dbReference type="GO" id="GO:0004842">
    <property type="term" value="F:ubiquitin-protein transferase activity"/>
    <property type="evidence" value="ECO:0007669"/>
    <property type="project" value="InterPro"/>
</dbReference>
<feature type="compositionally biased region" description="Basic and acidic residues" evidence="21">
    <location>
        <begin position="542"/>
        <end position="564"/>
    </location>
</feature>
<dbReference type="EMBL" id="ML732219">
    <property type="protein sequence ID" value="KAB8073866.1"/>
    <property type="molecule type" value="Genomic_DNA"/>
</dbReference>
<keyword evidence="11" id="KW-0862">Zinc</keyword>
<evidence type="ECO:0000256" key="18">
    <source>
        <dbReference type="ARBA" id="ARBA00044712"/>
    </source>
</evidence>
<keyword evidence="8" id="KW-0949">S-adenosyl-L-methionine</keyword>
<dbReference type="PROSITE" id="PS51562">
    <property type="entry name" value="RNA_CAP0_MT"/>
    <property type="match status" value="1"/>
</dbReference>
<evidence type="ECO:0000256" key="11">
    <source>
        <dbReference type="ARBA" id="ARBA00022833"/>
    </source>
</evidence>
<feature type="compositionally biased region" description="Basic and acidic residues" evidence="21">
    <location>
        <begin position="458"/>
        <end position="477"/>
    </location>
</feature>
<dbReference type="Pfam" id="PF11789">
    <property type="entry name" value="zf-Nse"/>
    <property type="match status" value="1"/>
</dbReference>
<dbReference type="Pfam" id="PF03291">
    <property type="entry name" value="mRNA_G-N7_MeTrfase"/>
    <property type="match status" value="1"/>
</dbReference>
<keyword evidence="13" id="KW-0506">mRNA capping</keyword>
<dbReference type="EC" id="5.2.1.8" evidence="4"/>
<evidence type="ECO:0000259" key="23">
    <source>
        <dbReference type="PROSITE" id="PS51562"/>
    </source>
</evidence>
<evidence type="ECO:0000256" key="10">
    <source>
        <dbReference type="ARBA" id="ARBA00022771"/>
    </source>
</evidence>
<dbReference type="InterPro" id="IPR013909">
    <property type="entry name" value="NuBaID_C"/>
</dbReference>
<dbReference type="Gene3D" id="3.40.50.150">
    <property type="entry name" value="Vaccinia Virus protein VP39"/>
    <property type="match status" value="1"/>
</dbReference>
<dbReference type="InterPro" id="IPR004971">
    <property type="entry name" value="mRNA_G-N7_MeTrfase_dom"/>
</dbReference>
<evidence type="ECO:0000259" key="22">
    <source>
        <dbReference type="PROSITE" id="PS51044"/>
    </source>
</evidence>
<feature type="compositionally biased region" description="Acidic residues" evidence="21">
    <location>
        <begin position="819"/>
        <end position="828"/>
    </location>
</feature>
<proteinExistence type="predicted"/>
<evidence type="ECO:0000256" key="21">
    <source>
        <dbReference type="SAM" id="MobiDB-lite"/>
    </source>
</evidence>
<dbReference type="GO" id="GO:0016567">
    <property type="term" value="P:protein ubiquitination"/>
    <property type="evidence" value="ECO:0007669"/>
    <property type="project" value="InterPro"/>
</dbReference>
<evidence type="ECO:0000313" key="24">
    <source>
        <dbReference type="EMBL" id="KAB8073866.1"/>
    </source>
</evidence>
<feature type="region of interest" description="Disordered" evidence="21">
    <location>
        <begin position="812"/>
        <end position="832"/>
    </location>
</feature>
<feature type="domain" description="MRNA cap 0 methyltransferase" evidence="23">
    <location>
        <begin position="595"/>
        <end position="951"/>
    </location>
</feature>
<feature type="region of interest" description="Disordered" evidence="21">
    <location>
        <begin position="1036"/>
        <end position="1066"/>
    </location>
</feature>
<dbReference type="Proteomes" id="UP000326565">
    <property type="component" value="Unassembled WGS sequence"/>
</dbReference>
<dbReference type="Pfam" id="PF08600">
    <property type="entry name" value="NuBaID_C"/>
    <property type="match status" value="1"/>
</dbReference>
<evidence type="ECO:0000256" key="9">
    <source>
        <dbReference type="ARBA" id="ARBA00022723"/>
    </source>
</evidence>
<reference evidence="24 25" key="1">
    <citation type="submission" date="2019-04" db="EMBL/GenBank/DDBJ databases">
        <title>Friends and foes A comparative genomics study of 23 Aspergillus species from section Flavi.</title>
        <authorList>
            <consortium name="DOE Joint Genome Institute"/>
            <person name="Kjaerbolling I."/>
            <person name="Vesth T."/>
            <person name="Frisvad J.C."/>
            <person name="Nybo J.L."/>
            <person name="Theobald S."/>
            <person name="Kildgaard S."/>
            <person name="Isbrandt T."/>
            <person name="Kuo A."/>
            <person name="Sato A."/>
            <person name="Lyhne E.K."/>
            <person name="Kogle M.E."/>
            <person name="Wiebenga A."/>
            <person name="Kun R.S."/>
            <person name="Lubbers R.J."/>
            <person name="Makela M.R."/>
            <person name="Barry K."/>
            <person name="Chovatia M."/>
            <person name="Clum A."/>
            <person name="Daum C."/>
            <person name="Haridas S."/>
            <person name="He G."/>
            <person name="LaButti K."/>
            <person name="Lipzen A."/>
            <person name="Mondo S."/>
            <person name="Riley R."/>
            <person name="Salamov A."/>
            <person name="Simmons B.A."/>
            <person name="Magnuson J.K."/>
            <person name="Henrissat B."/>
            <person name="Mortensen U.H."/>
            <person name="Larsen T.O."/>
            <person name="Devries R.P."/>
            <person name="Grigoriev I.V."/>
            <person name="Machida M."/>
            <person name="Baker S.E."/>
            <person name="Andersen M.R."/>
        </authorList>
    </citation>
    <scope>NUCLEOTIDE SEQUENCE [LARGE SCALE GENOMIC DNA]</scope>
    <source>
        <strain evidence="24 25">CBS 151.66</strain>
    </source>
</reference>
<organism evidence="24 25">
    <name type="scientific">Aspergillus leporis</name>
    <dbReference type="NCBI Taxonomy" id="41062"/>
    <lineage>
        <taxon>Eukaryota</taxon>
        <taxon>Fungi</taxon>
        <taxon>Dikarya</taxon>
        <taxon>Ascomycota</taxon>
        <taxon>Pezizomycotina</taxon>
        <taxon>Eurotiomycetes</taxon>
        <taxon>Eurotiomycetidae</taxon>
        <taxon>Eurotiales</taxon>
        <taxon>Aspergillaceae</taxon>
        <taxon>Aspergillus</taxon>
        <taxon>Aspergillus subgen. Circumdati</taxon>
    </lineage>
</organism>
<dbReference type="InterPro" id="IPR013083">
    <property type="entry name" value="Znf_RING/FYVE/PHD"/>
</dbReference>
<dbReference type="InterPro" id="IPR029063">
    <property type="entry name" value="SAM-dependent_MTases_sf"/>
</dbReference>
<comment type="function">
    <text evidence="1">Responsible for methylating the 5'-cap structure of mRNAs.</text>
</comment>
<feature type="compositionally biased region" description="Basic and acidic residues" evidence="21">
    <location>
        <begin position="1036"/>
        <end position="1049"/>
    </location>
</feature>
<name>A0A5N5WZ89_9EURO</name>
<keyword evidence="15" id="KW-0539">Nucleus</keyword>
<dbReference type="InterPro" id="IPR004181">
    <property type="entry name" value="Znf_MIZ"/>
</dbReference>
<feature type="region of interest" description="Disordered" evidence="21">
    <location>
        <begin position="23"/>
        <end position="62"/>
    </location>
</feature>
<keyword evidence="25" id="KW-1185">Reference proteome</keyword>
<evidence type="ECO:0000256" key="13">
    <source>
        <dbReference type="ARBA" id="ARBA00023042"/>
    </source>
</evidence>
<dbReference type="OrthoDB" id="10248867at2759"/>
<dbReference type="SUPFAM" id="SSF53335">
    <property type="entry name" value="S-adenosyl-L-methionine-dependent methyltransferases"/>
    <property type="match status" value="1"/>
</dbReference>
<feature type="region of interest" description="Disordered" evidence="21">
    <location>
        <begin position="1212"/>
        <end position="1233"/>
    </location>
</feature>
<evidence type="ECO:0000256" key="17">
    <source>
        <dbReference type="ARBA" id="ARBA00033387"/>
    </source>
</evidence>
<dbReference type="GO" id="GO:0008270">
    <property type="term" value="F:zinc ion binding"/>
    <property type="evidence" value="ECO:0007669"/>
    <property type="project" value="UniProtKB-KW"/>
</dbReference>
<comment type="catalytic activity">
    <reaction evidence="18">
        <text>a 5'-end (5'-triphosphoguanosine)-ribonucleoside in mRNA + S-adenosyl-L-methionine = a 5'-end (N(7)-methyl 5'-triphosphoguanosine)-ribonucleoside in mRNA + S-adenosyl-L-homocysteine</text>
        <dbReference type="Rhea" id="RHEA:67008"/>
        <dbReference type="Rhea" id="RHEA-COMP:17166"/>
        <dbReference type="Rhea" id="RHEA-COMP:17167"/>
        <dbReference type="ChEBI" id="CHEBI:57856"/>
        <dbReference type="ChEBI" id="CHEBI:59789"/>
        <dbReference type="ChEBI" id="CHEBI:156461"/>
        <dbReference type="ChEBI" id="CHEBI:167617"/>
        <dbReference type="EC" id="2.1.1.56"/>
    </reaction>
</comment>
<dbReference type="PANTHER" id="PTHR12189">
    <property type="entry name" value="MRNA GUANINE-7- METHYLTRANSFERASE"/>
    <property type="match status" value="1"/>
</dbReference>
<feature type="compositionally biased region" description="Low complexity" evidence="21">
    <location>
        <begin position="954"/>
        <end position="970"/>
    </location>
</feature>
<dbReference type="PROSITE" id="PS51044">
    <property type="entry name" value="ZF_SP_RING"/>
    <property type="match status" value="1"/>
</dbReference>
<evidence type="ECO:0000256" key="2">
    <source>
        <dbReference type="ARBA" id="ARBA00004123"/>
    </source>
</evidence>
<feature type="region of interest" description="Disordered" evidence="21">
    <location>
        <begin position="1335"/>
        <end position="1412"/>
    </location>
</feature>
<feature type="domain" description="SP-RING-type" evidence="22">
    <location>
        <begin position="1232"/>
        <end position="1331"/>
    </location>
</feature>
<dbReference type="PANTHER" id="PTHR12189:SF2">
    <property type="entry name" value="MRNA CAP GUANINE-N7 METHYLTRANSFERASE"/>
    <property type="match status" value="1"/>
</dbReference>
<gene>
    <name evidence="24" type="ORF">BDV29DRAFT_191397</name>
</gene>
<evidence type="ECO:0000256" key="3">
    <source>
        <dbReference type="ARBA" id="ARBA00011926"/>
    </source>
</evidence>
<evidence type="ECO:0000256" key="12">
    <source>
        <dbReference type="ARBA" id="ARBA00022884"/>
    </source>
</evidence>
<dbReference type="InterPro" id="IPR012935">
    <property type="entry name" value="NuBaID_N"/>
</dbReference>
<evidence type="ECO:0000313" key="25">
    <source>
        <dbReference type="Proteomes" id="UP000326565"/>
    </source>
</evidence>
<dbReference type="InterPro" id="IPR039753">
    <property type="entry name" value="RG7MT1"/>
</dbReference>
<keyword evidence="7" id="KW-0808">Transferase</keyword>
<evidence type="ECO:0000256" key="5">
    <source>
        <dbReference type="ARBA" id="ARBA00022603"/>
    </source>
</evidence>
<evidence type="ECO:0000256" key="1">
    <source>
        <dbReference type="ARBA" id="ARBA00003378"/>
    </source>
</evidence>
<evidence type="ECO:0000256" key="15">
    <source>
        <dbReference type="ARBA" id="ARBA00023242"/>
    </source>
</evidence>
<dbReference type="GO" id="GO:0003755">
    <property type="term" value="F:peptidyl-prolyl cis-trans isomerase activity"/>
    <property type="evidence" value="ECO:0007669"/>
    <property type="project" value="UniProtKB-KW"/>
</dbReference>
<feature type="region of interest" description="Disordered" evidence="21">
    <location>
        <begin position="238"/>
        <end position="262"/>
    </location>
</feature>
<feature type="compositionally biased region" description="Low complexity" evidence="21">
    <location>
        <begin position="501"/>
        <end position="513"/>
    </location>
</feature>
<feature type="compositionally biased region" description="Basic and acidic residues" evidence="21">
    <location>
        <begin position="393"/>
        <end position="405"/>
    </location>
</feature>
<evidence type="ECO:0000256" key="7">
    <source>
        <dbReference type="ARBA" id="ARBA00022679"/>
    </source>
</evidence>
<keyword evidence="9" id="KW-0479">Metal-binding</keyword>
<feature type="compositionally biased region" description="Low complexity" evidence="21">
    <location>
        <begin position="427"/>
        <end position="436"/>
    </location>
</feature>
<sequence length="1412" mass="158646">MSYAVETKKRKFHRVLESLTKPATAESSPKLIPAALTTPTTTTKERTSADLSTKKARLSDRRAGTDLEHVRKSILNVARPSSRDSSVSSAVRPSYVPWDRERFLERLETFRRVDRWSPKPSLINELEWAKRGWICTDASRVTCVGGCGGSVVIKLPDELDELDGYDSEKVQERKEVPTIHRLTLSNPDTAISGLRTRYLNIVKMADRLPSQEVIQTPEFFHLKDVIKILPANFEPIASRTETVEPQTPRHASGNREASPSKEPTINETAFALAFFGWDTVADGAAGLAGCGACFRRLGLWMYKPKDNGDISVYDALDVANEHMEYCPWISGKAQSGTGKSSEKPAELRSGWEILAQALKTKHRRRVRSTASIDSRAVSEAPSVDGPSFGEANSDAKKASDREWWSKLRRMRQRPSRPIDTLSSPKMSSPEAASPARESTEVQLANNGAISSLTEVATEESRPMDRPYSKRRRLEERHQKLRKRGRTPPSAYSRRDTDEFTQQSNQNESSNRSPSPVPPPRSPTPEAQARKRKRPGGGARMGLVDRETLRRRQEERDRAQQEEAMRFSQNRGVTDIVRHHYNAVPQRGREWRKTESKIKGLRSFNNWIKSTLIQKFSPDEEFVARSSDSKDWADDTAPPPAEDKRLLVIDLGCGKGGDLGKWQLAPQPVDLYVGLDPAEVSIVQARERYNDMRTRRPPRGRRGPLFHGEFFPKDCFGEYLGDVPIVQQVGIDPNAGPGGSVMSSRWGGGGFDVVASMFTIHYAFESEEKTRQMLRNVAGCLKKGGRFLGVCPNSDIISARVAEYNAKRKEREAAAKKEEAEPEDGEVQEEDNKTEWGNSIYRVRFPGETPEDGVFRPPFGWKYSYFMEEAVGEIPEYVVPWEAFRALTEDYNLELQYRKPFLDIWEDEKDDPELGPLSERMGVRDRNTGALLMTEEEKQAATMPSSTPRPRHTSTHVTPSSRRPRPTQQRPQTPPLPPYELPILPLHPASQATLPTLLKPQSLRQLKTHLQHAEEKLTDSAGEVNERLTDARVRFERQKARKRGSEHLDENEGEGADDGGEEVGRLKELEEQVCSVTERLEVSMRKMVDAEVKVEGLVGVLGVFEREAEQAGAGSRSSRRRRRNGGGEDGEEEDDEDYVEREEGGDGEAPPTRKMDELLGESYAQWDGLSLTQRYSSNNAYIGFYRIIHEAKHPGDDIPPLPHASTWFSHLEDPTTAAPDRRTRHRRSPSAVDSDEIAIESERVSLKCPLTLLIFRDPVTSTKCPHSFEREAIEDMIAHSSTTVPAPQSAGAAGRSTRRVRSIKCPVCSVVLTLADLRPDPVLVRRVRRYEAALQREAEDEELSDGARRRRSGARKSGITLASDGVDGDSDSDEDEEDEMDVDSDDRPAPRSQQDHVRIKQEMSTAPEDDDDD</sequence>
<dbReference type="SMART" id="SM00504">
    <property type="entry name" value="Ubox"/>
    <property type="match status" value="1"/>
</dbReference>
<protein>
    <recommendedName>
        <fullName evidence="19">mRNA cap guanine-N(7) methyltransferase</fullName>
        <ecNumber evidence="3">2.1.1.56</ecNumber>
        <ecNumber evidence="4">5.2.1.8</ecNumber>
    </recommendedName>
    <alternativeName>
        <fullName evidence="16">mRNA (guanine-N(7))-methyltransferase</fullName>
    </alternativeName>
    <alternativeName>
        <fullName evidence="17">mRNA cap methyltransferase</fullName>
    </alternativeName>
</protein>
<evidence type="ECO:0000256" key="16">
    <source>
        <dbReference type="ARBA" id="ARBA00032772"/>
    </source>
</evidence>
<dbReference type="EC" id="2.1.1.56" evidence="3"/>
<dbReference type="Pfam" id="PF07967">
    <property type="entry name" value="zf-C3HC"/>
    <property type="match status" value="1"/>
</dbReference>
<dbReference type="InterPro" id="IPR003613">
    <property type="entry name" value="Ubox_domain"/>
</dbReference>
<keyword evidence="12" id="KW-0694">RNA-binding</keyword>
<evidence type="ECO:0000256" key="6">
    <source>
        <dbReference type="ARBA" id="ARBA00022664"/>
    </source>
</evidence>
<dbReference type="CDD" id="cd16651">
    <property type="entry name" value="SPL-RING_NSE2"/>
    <property type="match status" value="1"/>
</dbReference>
<keyword evidence="5" id="KW-0489">Methyltransferase</keyword>
<dbReference type="GO" id="GO:0003723">
    <property type="term" value="F:RNA binding"/>
    <property type="evidence" value="ECO:0007669"/>
    <property type="project" value="UniProtKB-KW"/>
</dbReference>
<feature type="region of interest" description="Disordered" evidence="21">
    <location>
        <begin position="365"/>
        <end position="568"/>
    </location>
</feature>
<dbReference type="Gene3D" id="3.30.40.10">
    <property type="entry name" value="Zinc/RING finger domain, C3HC4 (zinc finger)"/>
    <property type="match status" value="1"/>
</dbReference>
<evidence type="ECO:0000256" key="19">
    <source>
        <dbReference type="ARBA" id="ARBA00049739"/>
    </source>
</evidence>
<feature type="region of interest" description="Disordered" evidence="21">
    <location>
        <begin position="1107"/>
        <end position="1153"/>
    </location>
</feature>
<keyword evidence="14" id="KW-0697">Rotamase</keyword>
<evidence type="ECO:0000256" key="4">
    <source>
        <dbReference type="ARBA" id="ARBA00013194"/>
    </source>
</evidence>